<feature type="compositionally biased region" description="Low complexity" evidence="1">
    <location>
        <begin position="604"/>
        <end position="616"/>
    </location>
</feature>
<dbReference type="Pfam" id="PF00169">
    <property type="entry name" value="PH"/>
    <property type="match status" value="1"/>
</dbReference>
<evidence type="ECO:0000259" key="2">
    <source>
        <dbReference type="PROSITE" id="PS50003"/>
    </source>
</evidence>
<dbReference type="FunCoup" id="A0A0P8YBE0">
    <property type="interactions" value="38"/>
</dbReference>
<dbReference type="OrthoDB" id="5915976at2759"/>
<dbReference type="CDD" id="cd01263">
    <property type="entry name" value="PH_anillin"/>
    <property type="match status" value="1"/>
</dbReference>
<dbReference type="STRING" id="7217.A0A0P8YBE0"/>
<feature type="region of interest" description="Disordered" evidence="1">
    <location>
        <begin position="127"/>
        <end position="181"/>
    </location>
</feature>
<feature type="compositionally biased region" description="Polar residues" evidence="1">
    <location>
        <begin position="1064"/>
        <end position="1087"/>
    </location>
</feature>
<dbReference type="GO" id="GO:0000915">
    <property type="term" value="P:actomyosin contractile ring assembly"/>
    <property type="evidence" value="ECO:0007669"/>
    <property type="project" value="TreeGrafter"/>
</dbReference>
<evidence type="ECO:0000313" key="3">
    <source>
        <dbReference type="EMBL" id="KPU76349.1"/>
    </source>
</evidence>
<feature type="compositionally biased region" description="Basic and acidic residues" evidence="1">
    <location>
        <begin position="98"/>
        <end position="107"/>
    </location>
</feature>
<feature type="region of interest" description="Disordered" evidence="1">
    <location>
        <begin position="1"/>
        <end position="42"/>
    </location>
</feature>
<feature type="compositionally biased region" description="Low complexity" evidence="1">
    <location>
        <begin position="627"/>
        <end position="636"/>
    </location>
</feature>
<feature type="region of interest" description="Disordered" evidence="1">
    <location>
        <begin position="58"/>
        <end position="107"/>
    </location>
</feature>
<feature type="compositionally biased region" description="Acidic residues" evidence="1">
    <location>
        <begin position="18"/>
        <end position="31"/>
    </location>
</feature>
<feature type="compositionally biased region" description="Polar residues" evidence="1">
    <location>
        <begin position="340"/>
        <end position="351"/>
    </location>
</feature>
<feature type="region of interest" description="Disordered" evidence="1">
    <location>
        <begin position="373"/>
        <end position="407"/>
    </location>
</feature>
<sequence>MAWNTATLFSGAKYLKDSEEEESEEEEDEEEGSAKSGSTSSFSLQECIDEFRARRVRRVSGQSRDCENNNNNMTRAREEQLPRSRRATDADLINQNRSNKEQERKGKPCKDGFCYCFTSDSGDCASIAPPRDQHVRLPRRSRRSDSSKATKQNNLGSQGKQTEKRRQSEPPNIRSCSRSKSPLTAVSRLSAVDGDDAPLIHIIQELRDNCVVSEVRVNRQRFPQSASSCQHRNSRIKASKLEAYEAIAYKPSAPVLSNISEQDSAVEEEELQQELEVEKEMPTTEASSRKNSRSRRSSGAGGRLLQKRLSQTQVNFKARDVHQPPKKPPRRSSQSLDGKCSQSSLASTNPSVREAERVLDEFLRKHGIEVPVSNLESKSSRKKDGQRRSYPMAEVEKPKSRSKQLPTCPSLSDIERVVESKKGSNYSRNIRQESNRKSGPSKQIILGWTEPKITEMLNYEGKSAREFKSLAPPAEPQVSIGWQVPKPQPQPVVPKVSLDTVDGIMSENFAANMEHKETPIKYPKIIKTAGGQASQKFIWGEQWRNLSPWKGNKSKKLGSKSKNFLNNSKKKILRFVSPKKSNQQEPPREEQTRPPPKLCTVGVQTSTSQLDLQSQSPPGSYHSPMQTTPSGTTTSTRQHLDREQPYFDFDRKVDAPTPPKKIPRANRARKLDFQTEAAPTTYRSYHKDLDQDVTLTKMGYLLSSIRSKLEASDERAIQTFRDCSRFESRHSSLEQFPRQTESYDCTDGPSSQTTVSVGTTRPLLHRELDSEPIYSEIEEDCMRIRGSPHHEVKTAVQRITPTPTATPPPSSASYVSEITPVPSPSSADVEAMYARVQKTPKNSPQIKGKPSQLIMPPQEERTEIVVQKMPPQRSNQVVQSGIDQNTHNQPVALGHFLHESLKNGSFFQFMPLPEEPSGTESSCSASQTTASSVIRQSVLKTSPPLIHQSLNNISEKDSPPKSYRNLSRSQLSLQRSEIFLDNLCRSELVLDRLEKVPNQTCSNVDSVSYDLPNEGGDELYGDYSMGEAESGRSSIGGNDYGSGQIDPQPENQSTPKKQVPPKSQRFTTKPTRNLSIDINDSQTTPLRPLGQNISFSCPTTPQQAELQVGNSTGFHNNSSSLVELGQVTLPNNPSDSQLMSVSALARCRLLKDALRRSYRKGKDFFKAEKLRLTNTLNISRDQSNQTDGELDSSSYYASFNLDSLLNESLTTNEQLAQAVSICRQMPELEISAEMVEAERLLLFSSLRKSKPGRLANEEALASRRQSQCLLIDGMKLPVRADVNQDMFFNYHYICTFECGGRIRSTQSVECQNGSALFRDCGLEFYSADKAESLELHCQIFMLRLRKVSTLSLEPAKSLRRGSGNLGSSNSSSSAGSGSEHIVSRFRLHASFTLRAMDLSPFEVVGSETKASDTICLRSSRSWPLPIKAHTKSTNLGPGIAITGRVDLRLPKTRFSGYLNVQDPRNQHHWNRRWCSLDGLELSVWQHEHNLENETPIFSLELPGRGKFCVEAAPRDLCARARSFLLQGKESDYESGVFFAADTQAELLEWLRHLNEALEFARHWLSAP</sequence>
<gene>
    <name evidence="3" type="primary">Dana\GF11828</name>
    <name evidence="3" type="synonym">dana_GLEANR_11853</name>
    <name evidence="3" type="ORF">GF11828</name>
</gene>
<feature type="region of interest" description="Disordered" evidence="1">
    <location>
        <begin position="945"/>
        <end position="968"/>
    </location>
</feature>
<dbReference type="PANTHER" id="PTHR21538:SF23">
    <property type="entry name" value="ANILLIN"/>
    <property type="match status" value="1"/>
</dbReference>
<feature type="compositionally biased region" description="Polar residues" evidence="1">
    <location>
        <begin position="60"/>
        <end position="74"/>
    </location>
</feature>
<dbReference type="SUPFAM" id="SSF50729">
    <property type="entry name" value="PH domain-like"/>
    <property type="match status" value="1"/>
</dbReference>
<reference evidence="3 4" key="1">
    <citation type="journal article" date="2007" name="Nature">
        <title>Evolution of genes and genomes on the Drosophila phylogeny.</title>
        <authorList>
            <consortium name="Drosophila 12 Genomes Consortium"/>
            <person name="Clark A.G."/>
            <person name="Eisen M.B."/>
            <person name="Smith D.R."/>
            <person name="Bergman C.M."/>
            <person name="Oliver B."/>
            <person name="Markow T.A."/>
            <person name="Kaufman T.C."/>
            <person name="Kellis M."/>
            <person name="Gelbart W."/>
            <person name="Iyer V.N."/>
            <person name="Pollard D.A."/>
            <person name="Sackton T.B."/>
            <person name="Larracuente A.M."/>
            <person name="Singh N.D."/>
            <person name="Abad J.P."/>
            <person name="Abt D.N."/>
            <person name="Adryan B."/>
            <person name="Aguade M."/>
            <person name="Akashi H."/>
            <person name="Anderson W.W."/>
            <person name="Aquadro C.F."/>
            <person name="Ardell D.H."/>
            <person name="Arguello R."/>
            <person name="Artieri C.G."/>
            <person name="Barbash D.A."/>
            <person name="Barker D."/>
            <person name="Barsanti P."/>
            <person name="Batterham P."/>
            <person name="Batzoglou S."/>
            <person name="Begun D."/>
            <person name="Bhutkar A."/>
            <person name="Blanco E."/>
            <person name="Bosak S.A."/>
            <person name="Bradley R.K."/>
            <person name="Brand A.D."/>
            <person name="Brent M.R."/>
            <person name="Brooks A.N."/>
            <person name="Brown R.H."/>
            <person name="Butlin R.K."/>
            <person name="Caggese C."/>
            <person name="Calvi B.R."/>
            <person name="Bernardo de Carvalho A."/>
            <person name="Caspi A."/>
            <person name="Castrezana S."/>
            <person name="Celniker S.E."/>
            <person name="Chang J.L."/>
            <person name="Chapple C."/>
            <person name="Chatterji S."/>
            <person name="Chinwalla A."/>
            <person name="Civetta A."/>
            <person name="Clifton S.W."/>
            <person name="Comeron J.M."/>
            <person name="Costello J.C."/>
            <person name="Coyne J.A."/>
            <person name="Daub J."/>
            <person name="David R.G."/>
            <person name="Delcher A.L."/>
            <person name="Delehaunty K."/>
            <person name="Do C.B."/>
            <person name="Ebling H."/>
            <person name="Edwards K."/>
            <person name="Eickbush T."/>
            <person name="Evans J.D."/>
            <person name="Filipski A."/>
            <person name="Findeiss S."/>
            <person name="Freyhult E."/>
            <person name="Fulton L."/>
            <person name="Fulton R."/>
            <person name="Garcia A.C."/>
            <person name="Gardiner A."/>
            <person name="Garfield D.A."/>
            <person name="Garvin B.E."/>
            <person name="Gibson G."/>
            <person name="Gilbert D."/>
            <person name="Gnerre S."/>
            <person name="Godfrey J."/>
            <person name="Good R."/>
            <person name="Gotea V."/>
            <person name="Gravely B."/>
            <person name="Greenberg A.J."/>
            <person name="Griffiths-Jones S."/>
            <person name="Gross S."/>
            <person name="Guigo R."/>
            <person name="Gustafson E.A."/>
            <person name="Haerty W."/>
            <person name="Hahn M.W."/>
            <person name="Halligan D.L."/>
            <person name="Halpern A.L."/>
            <person name="Halter G.M."/>
            <person name="Han M.V."/>
            <person name="Heger A."/>
            <person name="Hillier L."/>
            <person name="Hinrichs A.S."/>
            <person name="Holmes I."/>
            <person name="Hoskins R.A."/>
            <person name="Hubisz M.J."/>
            <person name="Hultmark D."/>
            <person name="Huntley M.A."/>
            <person name="Jaffe D.B."/>
            <person name="Jagadeeshan S."/>
            <person name="Jeck W.R."/>
            <person name="Johnson J."/>
            <person name="Jones C.D."/>
            <person name="Jordan W.C."/>
            <person name="Karpen G.H."/>
            <person name="Kataoka E."/>
            <person name="Keightley P.D."/>
            <person name="Kheradpour P."/>
            <person name="Kirkness E.F."/>
            <person name="Koerich L.B."/>
            <person name="Kristiansen K."/>
            <person name="Kudrna D."/>
            <person name="Kulathinal R.J."/>
            <person name="Kumar S."/>
            <person name="Kwok R."/>
            <person name="Lander E."/>
            <person name="Langley C.H."/>
            <person name="Lapoint R."/>
            <person name="Lazzaro B.P."/>
            <person name="Lee S.J."/>
            <person name="Levesque L."/>
            <person name="Li R."/>
            <person name="Lin C.F."/>
            <person name="Lin M.F."/>
            <person name="Lindblad-Toh K."/>
            <person name="Llopart A."/>
            <person name="Long M."/>
            <person name="Low L."/>
            <person name="Lozovsky E."/>
            <person name="Lu J."/>
            <person name="Luo M."/>
            <person name="Machado C.A."/>
            <person name="Makalowski W."/>
            <person name="Marzo M."/>
            <person name="Matsuda M."/>
            <person name="Matzkin L."/>
            <person name="McAllister B."/>
            <person name="McBride C.S."/>
            <person name="McKernan B."/>
            <person name="McKernan K."/>
            <person name="Mendez-Lago M."/>
            <person name="Minx P."/>
            <person name="Mollenhauer M.U."/>
            <person name="Montooth K."/>
            <person name="Mount S.M."/>
            <person name="Mu X."/>
            <person name="Myers E."/>
            <person name="Negre B."/>
            <person name="Newfeld S."/>
            <person name="Nielsen R."/>
            <person name="Noor M.A."/>
            <person name="O'Grady P."/>
            <person name="Pachter L."/>
            <person name="Papaceit M."/>
            <person name="Parisi M.J."/>
            <person name="Parisi M."/>
            <person name="Parts L."/>
            <person name="Pedersen J.S."/>
            <person name="Pesole G."/>
            <person name="Phillippy A.M."/>
            <person name="Ponting C.P."/>
            <person name="Pop M."/>
            <person name="Porcelli D."/>
            <person name="Powell J.R."/>
            <person name="Prohaska S."/>
            <person name="Pruitt K."/>
            <person name="Puig M."/>
            <person name="Quesneville H."/>
            <person name="Ram K.R."/>
            <person name="Rand D."/>
            <person name="Rasmussen M.D."/>
            <person name="Reed L.K."/>
            <person name="Reenan R."/>
            <person name="Reily A."/>
            <person name="Remington K.A."/>
            <person name="Rieger T.T."/>
            <person name="Ritchie M.G."/>
            <person name="Robin C."/>
            <person name="Rogers Y.H."/>
            <person name="Rohde C."/>
            <person name="Rozas J."/>
            <person name="Rubenfield M.J."/>
            <person name="Ruiz A."/>
            <person name="Russo S."/>
            <person name="Salzberg S.L."/>
            <person name="Sanchez-Gracia A."/>
            <person name="Saranga D.J."/>
            <person name="Sato H."/>
            <person name="Schaeffer S.W."/>
            <person name="Schatz M.C."/>
            <person name="Schlenke T."/>
            <person name="Schwartz R."/>
            <person name="Segarra C."/>
            <person name="Singh R.S."/>
            <person name="Sirot L."/>
            <person name="Sirota M."/>
            <person name="Sisneros N.B."/>
            <person name="Smith C.D."/>
            <person name="Smith T.F."/>
            <person name="Spieth J."/>
            <person name="Stage D.E."/>
            <person name="Stark A."/>
            <person name="Stephan W."/>
            <person name="Strausberg R.L."/>
            <person name="Strempel S."/>
            <person name="Sturgill D."/>
            <person name="Sutton G."/>
            <person name="Sutton G.G."/>
            <person name="Tao W."/>
            <person name="Teichmann S."/>
            <person name="Tobari Y.N."/>
            <person name="Tomimura Y."/>
            <person name="Tsolas J.M."/>
            <person name="Valente V.L."/>
            <person name="Venter E."/>
            <person name="Venter J.C."/>
            <person name="Vicario S."/>
            <person name="Vieira F.G."/>
            <person name="Vilella A.J."/>
            <person name="Villasante A."/>
            <person name="Walenz B."/>
            <person name="Wang J."/>
            <person name="Wasserman M."/>
            <person name="Watts T."/>
            <person name="Wilson D."/>
            <person name="Wilson R.K."/>
            <person name="Wing R.A."/>
            <person name="Wolfner M.F."/>
            <person name="Wong A."/>
            <person name="Wong G.K."/>
            <person name="Wu C.I."/>
            <person name="Wu G."/>
            <person name="Yamamoto D."/>
            <person name="Yang H.P."/>
            <person name="Yang S.P."/>
            <person name="Yorke J.A."/>
            <person name="Yoshida K."/>
            <person name="Zdobnov E."/>
            <person name="Zhang P."/>
            <person name="Zhang Y."/>
            <person name="Zimin A.V."/>
            <person name="Baldwin J."/>
            <person name="Abdouelleil A."/>
            <person name="Abdulkadir J."/>
            <person name="Abebe A."/>
            <person name="Abera B."/>
            <person name="Abreu J."/>
            <person name="Acer S.C."/>
            <person name="Aftuck L."/>
            <person name="Alexander A."/>
            <person name="An P."/>
            <person name="Anderson E."/>
            <person name="Anderson S."/>
            <person name="Arachi H."/>
            <person name="Azer M."/>
            <person name="Bachantsang P."/>
            <person name="Barry A."/>
            <person name="Bayul T."/>
            <person name="Berlin A."/>
            <person name="Bessette D."/>
            <person name="Bloom T."/>
            <person name="Blye J."/>
            <person name="Boguslavskiy L."/>
            <person name="Bonnet C."/>
            <person name="Boukhgalter B."/>
            <person name="Bourzgui I."/>
            <person name="Brown A."/>
            <person name="Cahill P."/>
            <person name="Channer S."/>
            <person name="Cheshatsang Y."/>
            <person name="Chuda L."/>
            <person name="Citroen M."/>
            <person name="Collymore A."/>
            <person name="Cooke P."/>
            <person name="Costello M."/>
            <person name="D'Aco K."/>
            <person name="Daza R."/>
            <person name="De Haan G."/>
            <person name="DeGray S."/>
            <person name="DeMaso C."/>
            <person name="Dhargay N."/>
            <person name="Dooley K."/>
            <person name="Dooley E."/>
            <person name="Doricent M."/>
            <person name="Dorje P."/>
            <person name="Dorjee K."/>
            <person name="Dupes A."/>
            <person name="Elong R."/>
            <person name="Falk J."/>
            <person name="Farina A."/>
            <person name="Faro S."/>
            <person name="Ferguson D."/>
            <person name="Fisher S."/>
            <person name="Foley C.D."/>
            <person name="Franke A."/>
            <person name="Friedrich D."/>
            <person name="Gadbois L."/>
            <person name="Gearin G."/>
            <person name="Gearin C.R."/>
            <person name="Giannoukos G."/>
            <person name="Goode T."/>
            <person name="Graham J."/>
            <person name="Grandbois E."/>
            <person name="Grewal S."/>
            <person name="Gyaltsen K."/>
            <person name="Hafez N."/>
            <person name="Hagos B."/>
            <person name="Hall J."/>
            <person name="Henson C."/>
            <person name="Hollinger A."/>
            <person name="Honan T."/>
            <person name="Huard M.D."/>
            <person name="Hughes L."/>
            <person name="Hurhula B."/>
            <person name="Husby M.E."/>
            <person name="Kamat A."/>
            <person name="Kanga B."/>
            <person name="Kashin S."/>
            <person name="Khazanovich D."/>
            <person name="Kisner P."/>
            <person name="Lance K."/>
            <person name="Lara M."/>
            <person name="Lee W."/>
            <person name="Lennon N."/>
            <person name="Letendre F."/>
            <person name="LeVine R."/>
            <person name="Lipovsky A."/>
            <person name="Liu X."/>
            <person name="Liu J."/>
            <person name="Liu S."/>
            <person name="Lokyitsang T."/>
            <person name="Lokyitsang Y."/>
            <person name="Lubonja R."/>
            <person name="Lui A."/>
            <person name="MacDonald P."/>
            <person name="Magnisalis V."/>
            <person name="Maru K."/>
            <person name="Matthews C."/>
            <person name="McCusker W."/>
            <person name="McDonough S."/>
            <person name="Mehta T."/>
            <person name="Meldrim J."/>
            <person name="Meneus L."/>
            <person name="Mihai O."/>
            <person name="Mihalev A."/>
            <person name="Mihova T."/>
            <person name="Mittelman R."/>
            <person name="Mlenga V."/>
            <person name="Montmayeur A."/>
            <person name="Mulrain L."/>
            <person name="Navidi A."/>
            <person name="Naylor J."/>
            <person name="Negash T."/>
            <person name="Nguyen T."/>
            <person name="Nguyen N."/>
            <person name="Nicol R."/>
            <person name="Norbu C."/>
            <person name="Norbu N."/>
            <person name="Novod N."/>
            <person name="O'Neill B."/>
            <person name="Osman S."/>
            <person name="Markiewicz E."/>
            <person name="Oyono O.L."/>
            <person name="Patti C."/>
            <person name="Phunkhang P."/>
            <person name="Pierre F."/>
            <person name="Priest M."/>
            <person name="Raghuraman S."/>
            <person name="Rege F."/>
            <person name="Reyes R."/>
            <person name="Rise C."/>
            <person name="Rogov P."/>
            <person name="Ross K."/>
            <person name="Ryan E."/>
            <person name="Settipalli S."/>
            <person name="Shea T."/>
            <person name="Sherpa N."/>
            <person name="Shi L."/>
            <person name="Shih D."/>
            <person name="Sparrow T."/>
            <person name="Spaulding J."/>
            <person name="Stalker J."/>
            <person name="Stange-Thomann N."/>
            <person name="Stavropoulos S."/>
            <person name="Stone C."/>
            <person name="Strader C."/>
            <person name="Tesfaye S."/>
            <person name="Thomson T."/>
            <person name="Thoulutsang Y."/>
            <person name="Thoulutsang D."/>
            <person name="Topham K."/>
            <person name="Topping I."/>
            <person name="Tsamla T."/>
            <person name="Vassiliev H."/>
            <person name="Vo A."/>
            <person name="Wangchuk T."/>
            <person name="Wangdi T."/>
            <person name="Weiand M."/>
            <person name="Wilkinson J."/>
            <person name="Wilson A."/>
            <person name="Yadav S."/>
            <person name="Young G."/>
            <person name="Yu Q."/>
            <person name="Zembek L."/>
            <person name="Zhong D."/>
            <person name="Zimmer A."/>
            <person name="Zwirko Z."/>
            <person name="Jaffe D.B."/>
            <person name="Alvarez P."/>
            <person name="Brockman W."/>
            <person name="Butler J."/>
            <person name="Chin C."/>
            <person name="Gnerre S."/>
            <person name="Grabherr M."/>
            <person name="Kleber M."/>
            <person name="Mauceli E."/>
            <person name="MacCallum I."/>
        </authorList>
    </citation>
    <scope>NUCLEOTIDE SEQUENCE [LARGE SCALE GENOMIC DNA]</scope>
    <source>
        <strain evidence="4">Tucson 14024-0371.13</strain>
    </source>
</reference>
<proteinExistence type="predicted"/>
<evidence type="ECO:0000313" key="4">
    <source>
        <dbReference type="Proteomes" id="UP000007801"/>
    </source>
</evidence>
<feature type="compositionally biased region" description="Polar residues" evidence="1">
    <location>
        <begin position="733"/>
        <end position="757"/>
    </location>
</feature>
<evidence type="ECO:0000256" key="1">
    <source>
        <dbReference type="SAM" id="MobiDB-lite"/>
    </source>
</evidence>
<keyword evidence="4" id="KW-1185">Reference proteome</keyword>
<feature type="compositionally biased region" description="Polar residues" evidence="1">
    <location>
        <begin position="149"/>
        <end position="160"/>
    </location>
</feature>
<dbReference type="Gene3D" id="2.30.29.30">
    <property type="entry name" value="Pleckstrin-homology domain (PH domain)/Phosphotyrosine-binding domain (PTB)"/>
    <property type="match status" value="1"/>
</dbReference>
<organism evidence="3 4">
    <name type="scientific">Drosophila ananassae</name>
    <name type="common">Fruit fly</name>
    <dbReference type="NCBI Taxonomy" id="7217"/>
    <lineage>
        <taxon>Eukaryota</taxon>
        <taxon>Metazoa</taxon>
        <taxon>Ecdysozoa</taxon>
        <taxon>Arthropoda</taxon>
        <taxon>Hexapoda</taxon>
        <taxon>Insecta</taxon>
        <taxon>Pterygota</taxon>
        <taxon>Neoptera</taxon>
        <taxon>Endopterygota</taxon>
        <taxon>Diptera</taxon>
        <taxon>Brachycera</taxon>
        <taxon>Muscomorpha</taxon>
        <taxon>Ephydroidea</taxon>
        <taxon>Drosophilidae</taxon>
        <taxon>Drosophila</taxon>
        <taxon>Sophophora</taxon>
    </lineage>
</organism>
<feature type="region of interest" description="Disordered" evidence="1">
    <location>
        <begin position="419"/>
        <end position="438"/>
    </location>
</feature>
<feature type="compositionally biased region" description="Acidic residues" evidence="1">
    <location>
        <begin position="264"/>
        <end position="275"/>
    </location>
</feature>
<dbReference type="PANTHER" id="PTHR21538">
    <property type="entry name" value="ANILLIN/RHOTEKIN RTKN"/>
    <property type="match status" value="1"/>
</dbReference>
<feature type="domain" description="PH" evidence="2">
    <location>
        <begin position="1451"/>
        <end position="1558"/>
    </location>
</feature>
<dbReference type="EMBL" id="CH902619">
    <property type="protein sequence ID" value="KPU76349.1"/>
    <property type="molecule type" value="Genomic_DNA"/>
</dbReference>
<dbReference type="InterPro" id="IPR001849">
    <property type="entry name" value="PH_domain"/>
</dbReference>
<name>A0A0P8YBE0_DROAN</name>
<feature type="compositionally biased region" description="Basic and acidic residues" evidence="1">
    <location>
        <begin position="378"/>
        <end position="387"/>
    </location>
</feature>
<feature type="region of interest" description="Disordered" evidence="1">
    <location>
        <begin position="1002"/>
        <end position="1087"/>
    </location>
</feature>
<dbReference type="GO" id="GO:0031106">
    <property type="term" value="P:septin ring organization"/>
    <property type="evidence" value="ECO:0007669"/>
    <property type="project" value="TreeGrafter"/>
</dbReference>
<dbReference type="GO" id="GO:0000281">
    <property type="term" value="P:mitotic cytokinesis"/>
    <property type="evidence" value="ECO:0007669"/>
    <property type="project" value="TreeGrafter"/>
</dbReference>
<feature type="region of interest" description="Disordered" evidence="1">
    <location>
        <begin position="732"/>
        <end position="757"/>
    </location>
</feature>
<dbReference type="InterPro" id="IPR051364">
    <property type="entry name" value="Cytokinesis/Rho-signaling"/>
</dbReference>
<dbReference type="Proteomes" id="UP000007801">
    <property type="component" value="Unassembled WGS sequence"/>
</dbReference>
<dbReference type="GeneID" id="6494690"/>
<dbReference type="InterPro" id="IPR011993">
    <property type="entry name" value="PH-like_dom_sf"/>
</dbReference>
<feature type="compositionally biased region" description="Basic and acidic residues" evidence="1">
    <location>
        <begin position="75"/>
        <end position="89"/>
    </location>
</feature>
<feature type="region of interest" description="Disordered" evidence="1">
    <location>
        <begin position="549"/>
        <end position="639"/>
    </location>
</feature>
<protein>
    <submittedName>
        <fullName evidence="3">Uncharacterized protein, isoform B</fullName>
    </submittedName>
</protein>
<accession>A0A0P8YBE0</accession>
<dbReference type="InParanoid" id="A0A0P8YBE0"/>
<feature type="region of interest" description="Disordered" evidence="1">
    <location>
        <begin position="261"/>
        <end position="353"/>
    </location>
</feature>
<dbReference type="InterPro" id="IPR037840">
    <property type="entry name" value="PH_Anillin"/>
</dbReference>
<dbReference type="SMART" id="SM00233">
    <property type="entry name" value="PH"/>
    <property type="match status" value="1"/>
</dbReference>
<dbReference type="SMR" id="A0A0P8YBE0"/>
<dbReference type="PROSITE" id="PS50003">
    <property type="entry name" value="PH_DOMAIN"/>
    <property type="match status" value="1"/>
</dbReference>
<dbReference type="GO" id="GO:0005826">
    <property type="term" value="C:actomyosin contractile ring"/>
    <property type="evidence" value="ECO:0007669"/>
    <property type="project" value="TreeGrafter"/>
</dbReference>